<gene>
    <name evidence="3" type="ORF">ABEG17_12735</name>
</gene>
<dbReference type="SUPFAM" id="SSF56112">
    <property type="entry name" value="Protein kinase-like (PK-like)"/>
    <property type="match status" value="1"/>
</dbReference>
<reference evidence="3" key="1">
    <citation type="submission" date="2024-05" db="EMBL/GenBank/DDBJ databases">
        <authorList>
            <person name="Kim S."/>
            <person name="Heo J."/>
            <person name="Choi H."/>
            <person name="Choi Y."/>
            <person name="Kwon S.-W."/>
            <person name="Kim Y."/>
        </authorList>
    </citation>
    <scope>NUCLEOTIDE SEQUENCE</scope>
    <source>
        <strain evidence="3">KACC 23699</strain>
    </source>
</reference>
<dbReference type="InterPro" id="IPR002575">
    <property type="entry name" value="Aminoglycoside_PTrfase"/>
</dbReference>
<dbReference type="RefSeq" id="WP_406829861.1">
    <property type="nucleotide sequence ID" value="NZ_CP157483.1"/>
</dbReference>
<feature type="compositionally biased region" description="Acidic residues" evidence="1">
    <location>
        <begin position="372"/>
        <end position="394"/>
    </location>
</feature>
<sequence length="480" mass="51350">MDRSPLFLAALASAAVPGLDPASVEALPGTSDHQYDVAFVQDTQHRRWVIRVPRTQAAAAQMEATFGLLALLARRLPFSVPTPKGFAALKGGGRAAIYPYLPGQNLDFAALPAGPGLAAELGRSIAALHNTDHGLFDEAGLPAYDADTYRTRRLTELDRAAATGHVPTGLLTRWEKQLEDVVLWRFAPTPTHGDLTGDQVLVVFDDDQDASTGRVRAFTGWEDAKVADPADDFSALVTQASEGALETLMEAYAHARSERPDPHLVTRARLVAQMRALGELMAAVSGGDRLLVERHAATLRRLDEQLHAQDEANNDYRREALSAARPISRVVVPPVVDEGDDEDEDVAVMFARTADEDIEVAEADAGHRVSEDVSDAEVEDAEDEDEDGAEDAGTDADAVAVEAAADDSEPTDVAPTDEDAEATGTTDPDDTTEPDDAAVGQRGDVTTEIPVRTGAPAQPDLLEFDEDEPGPEHEPGYSSR</sequence>
<dbReference type="InterPro" id="IPR011009">
    <property type="entry name" value="Kinase-like_dom_sf"/>
</dbReference>
<evidence type="ECO:0000256" key="1">
    <source>
        <dbReference type="SAM" id="MobiDB-lite"/>
    </source>
</evidence>
<feature type="compositionally biased region" description="Acidic residues" evidence="1">
    <location>
        <begin position="404"/>
        <end position="436"/>
    </location>
</feature>
<protein>
    <submittedName>
        <fullName evidence="3">Phosphotransferase</fullName>
    </submittedName>
</protein>
<organism evidence="3">
    <name type="scientific">Pedococcus sp. KACC 23699</name>
    <dbReference type="NCBI Taxonomy" id="3149228"/>
    <lineage>
        <taxon>Bacteria</taxon>
        <taxon>Bacillati</taxon>
        <taxon>Actinomycetota</taxon>
        <taxon>Actinomycetes</taxon>
        <taxon>Micrococcales</taxon>
        <taxon>Intrasporangiaceae</taxon>
        <taxon>Pedococcus</taxon>
    </lineage>
</organism>
<accession>A0AAU7JQJ1</accession>
<feature type="domain" description="Aminoglycoside phosphotransferase" evidence="2">
    <location>
        <begin position="36"/>
        <end position="260"/>
    </location>
</feature>
<dbReference type="EMBL" id="CP157483">
    <property type="protein sequence ID" value="XBO42440.1"/>
    <property type="molecule type" value="Genomic_DNA"/>
</dbReference>
<feature type="compositionally biased region" description="Basic and acidic residues" evidence="1">
    <location>
        <begin position="470"/>
        <end position="480"/>
    </location>
</feature>
<dbReference type="Gene3D" id="3.30.200.20">
    <property type="entry name" value="Phosphorylase Kinase, domain 1"/>
    <property type="match status" value="1"/>
</dbReference>
<evidence type="ECO:0000259" key="2">
    <source>
        <dbReference type="Pfam" id="PF01636"/>
    </source>
</evidence>
<evidence type="ECO:0000313" key="3">
    <source>
        <dbReference type="EMBL" id="XBO42440.1"/>
    </source>
</evidence>
<dbReference type="Gene3D" id="3.90.1200.10">
    <property type="match status" value="1"/>
</dbReference>
<proteinExistence type="predicted"/>
<dbReference type="AlphaFoldDB" id="A0AAU7JQJ1"/>
<name>A0AAU7JQJ1_9MICO</name>
<dbReference type="Pfam" id="PF01636">
    <property type="entry name" value="APH"/>
    <property type="match status" value="1"/>
</dbReference>
<feature type="region of interest" description="Disordered" evidence="1">
    <location>
        <begin position="361"/>
        <end position="480"/>
    </location>
</feature>